<proteinExistence type="predicted"/>
<reference evidence="1 2" key="1">
    <citation type="journal article" date="2020" name="BMC Genomics">
        <title>Intraspecific diversification of the crop wild relative Brassica cretica Lam. using demographic model selection.</title>
        <authorList>
            <person name="Kioukis A."/>
            <person name="Michalopoulou V.A."/>
            <person name="Briers L."/>
            <person name="Pirintsos S."/>
            <person name="Studholme D.J."/>
            <person name="Pavlidis P."/>
            <person name="Sarris P.F."/>
        </authorList>
    </citation>
    <scope>NUCLEOTIDE SEQUENCE [LARGE SCALE GENOMIC DNA]</scope>
    <source>
        <strain evidence="2">cv. PFS-1207/04</strain>
    </source>
</reference>
<sequence>MGWVRFGWFGKRGFTFCGFRMVVTRDFELQYIETKEVPKIRGIDMDCGITIACFVKIHGISDVKEMEYCKGRVFFWDKRNKIKGNMRKRSYLRINCRKVMAYVGSFMPTDTIWPIEVAGDLDKSHGGAKIQSHEGWFMILVEFVDKRNKIKGNMRKRSYLRIKCRKVMAYVGNFMPTDTIWSIEVAGDLDKSDGRAKIQSHEGRMVYDIG</sequence>
<dbReference type="EMBL" id="QGKV02000759">
    <property type="protein sequence ID" value="KAF3569226.1"/>
    <property type="molecule type" value="Genomic_DNA"/>
</dbReference>
<evidence type="ECO:0000313" key="2">
    <source>
        <dbReference type="Proteomes" id="UP000266723"/>
    </source>
</evidence>
<comment type="caution">
    <text evidence="1">The sequence shown here is derived from an EMBL/GenBank/DDBJ whole genome shotgun (WGS) entry which is preliminary data.</text>
</comment>
<dbReference type="Proteomes" id="UP000266723">
    <property type="component" value="Unassembled WGS sequence"/>
</dbReference>
<accession>A0ABQ7DAF6</accession>
<gene>
    <name evidence="1" type="ORF">DY000_02016738</name>
</gene>
<name>A0ABQ7DAF6_BRACR</name>
<evidence type="ECO:0000313" key="1">
    <source>
        <dbReference type="EMBL" id="KAF3569226.1"/>
    </source>
</evidence>
<organism evidence="1 2">
    <name type="scientific">Brassica cretica</name>
    <name type="common">Mustard</name>
    <dbReference type="NCBI Taxonomy" id="69181"/>
    <lineage>
        <taxon>Eukaryota</taxon>
        <taxon>Viridiplantae</taxon>
        <taxon>Streptophyta</taxon>
        <taxon>Embryophyta</taxon>
        <taxon>Tracheophyta</taxon>
        <taxon>Spermatophyta</taxon>
        <taxon>Magnoliopsida</taxon>
        <taxon>eudicotyledons</taxon>
        <taxon>Gunneridae</taxon>
        <taxon>Pentapetalae</taxon>
        <taxon>rosids</taxon>
        <taxon>malvids</taxon>
        <taxon>Brassicales</taxon>
        <taxon>Brassicaceae</taxon>
        <taxon>Brassiceae</taxon>
        <taxon>Brassica</taxon>
    </lineage>
</organism>
<protein>
    <submittedName>
        <fullName evidence="1">Uncharacterized protein</fullName>
    </submittedName>
</protein>
<keyword evidence="2" id="KW-1185">Reference proteome</keyword>